<dbReference type="EMBL" id="AP028909">
    <property type="protein sequence ID" value="BES88259.1"/>
    <property type="molecule type" value="Genomic_DNA"/>
</dbReference>
<evidence type="ECO:0000313" key="3">
    <source>
        <dbReference type="Proteomes" id="UP001307889"/>
    </source>
</evidence>
<evidence type="ECO:0000313" key="2">
    <source>
        <dbReference type="EMBL" id="BES88259.1"/>
    </source>
</evidence>
<accession>A0ABN7AAT5</accession>
<proteinExistence type="predicted"/>
<feature type="region of interest" description="Disordered" evidence="1">
    <location>
        <begin position="37"/>
        <end position="75"/>
    </location>
</feature>
<evidence type="ECO:0000256" key="1">
    <source>
        <dbReference type="SAM" id="MobiDB-lite"/>
    </source>
</evidence>
<name>A0ABN7AAT5_9HEMI</name>
<gene>
    <name evidence="2" type="ORF">NTJ_01065</name>
</gene>
<protein>
    <submittedName>
        <fullName evidence="2">Spermatid development</fullName>
    </submittedName>
</protein>
<organism evidence="2 3">
    <name type="scientific">Nesidiocoris tenuis</name>
    <dbReference type="NCBI Taxonomy" id="355587"/>
    <lineage>
        <taxon>Eukaryota</taxon>
        <taxon>Metazoa</taxon>
        <taxon>Ecdysozoa</taxon>
        <taxon>Arthropoda</taxon>
        <taxon>Hexapoda</taxon>
        <taxon>Insecta</taxon>
        <taxon>Pterygota</taxon>
        <taxon>Neoptera</taxon>
        <taxon>Paraneoptera</taxon>
        <taxon>Hemiptera</taxon>
        <taxon>Heteroptera</taxon>
        <taxon>Panheteroptera</taxon>
        <taxon>Cimicomorpha</taxon>
        <taxon>Miridae</taxon>
        <taxon>Dicyphina</taxon>
        <taxon>Nesidiocoris</taxon>
    </lineage>
</organism>
<sequence length="259" mass="29565">MKKEGWKCVPGKQQAQADSLCAGLKIVKTLTKFLESVEKENQPDDSQQILQESKESEARFSKSEQKTDTGPSCQIKTEREPKVQLVNPFWAGANRPDHPLLPIPRPPKSVEIIGGDIIGICECLKRNGLQHDCPKRDCRGKDLCMVWPSPRCQPSGLGAPIVHESRIKKPEVAQCELTPSELKMNELLAAKEKRKEEARLVERAREDWQLGVDRTKADKELLEKYGYRKCNWHRNKYRLLPLMRNRATQTVDSPREESS</sequence>
<reference evidence="2 3" key="1">
    <citation type="submission" date="2023-09" db="EMBL/GenBank/DDBJ databases">
        <title>Nesidiocoris tenuis whole genome shotgun sequence.</title>
        <authorList>
            <person name="Shibata T."/>
            <person name="Shimoda M."/>
            <person name="Kobayashi T."/>
            <person name="Uehara T."/>
        </authorList>
    </citation>
    <scope>NUCLEOTIDE SEQUENCE [LARGE SCALE GENOMIC DNA]</scope>
    <source>
        <strain evidence="2 3">Japan</strain>
    </source>
</reference>
<feature type="compositionally biased region" description="Basic and acidic residues" evidence="1">
    <location>
        <begin position="52"/>
        <end position="67"/>
    </location>
</feature>
<dbReference type="Proteomes" id="UP001307889">
    <property type="component" value="Chromosome 1"/>
</dbReference>
<keyword evidence="3" id="KW-1185">Reference proteome</keyword>